<evidence type="ECO:0000313" key="3">
    <source>
        <dbReference type="Proteomes" id="UP000198287"/>
    </source>
</evidence>
<dbReference type="EMBL" id="LNIX01000010">
    <property type="protein sequence ID" value="OXA49647.1"/>
    <property type="molecule type" value="Genomic_DNA"/>
</dbReference>
<protein>
    <submittedName>
        <fullName evidence="2">Uncharacterized protein</fullName>
    </submittedName>
</protein>
<organism evidence="2 3">
    <name type="scientific">Folsomia candida</name>
    <name type="common">Springtail</name>
    <dbReference type="NCBI Taxonomy" id="158441"/>
    <lineage>
        <taxon>Eukaryota</taxon>
        <taxon>Metazoa</taxon>
        <taxon>Ecdysozoa</taxon>
        <taxon>Arthropoda</taxon>
        <taxon>Hexapoda</taxon>
        <taxon>Collembola</taxon>
        <taxon>Entomobryomorpha</taxon>
        <taxon>Isotomoidea</taxon>
        <taxon>Isotomidae</taxon>
        <taxon>Proisotominae</taxon>
        <taxon>Folsomia</taxon>
    </lineage>
</organism>
<feature type="region of interest" description="Disordered" evidence="1">
    <location>
        <begin position="256"/>
        <end position="299"/>
    </location>
</feature>
<feature type="compositionally biased region" description="Acidic residues" evidence="1">
    <location>
        <begin position="256"/>
        <end position="273"/>
    </location>
</feature>
<accession>A0A226DY61</accession>
<proteinExistence type="predicted"/>
<feature type="region of interest" description="Disordered" evidence="1">
    <location>
        <begin position="164"/>
        <end position="243"/>
    </location>
</feature>
<dbReference type="AlphaFoldDB" id="A0A226DY61"/>
<name>A0A226DY61_FOLCA</name>
<sequence>MSHKDKINLCVICTSKVPTEKSDNKVSGEGDKDDDPANSSVIFFLNNLLPEKFLLQMGALDPGCVKQGVPKRMEDLITSKGYPSTWLSFCNDCRNFVEEARQIFLKIGRLQEQFDGFQKLVLTRIKDTFNEEEVMNKKNSNVFDISADLVRVAVVKIGEEKPKVQDNLNQDEPSSSKTLEAKSSNPSDTTTVRRTNPKRLATNRPKIKKRKRLEIRSKSGRLIKQPDSDTETYEEEEETRTPVVKVDQEKLMEMEFSDSEGDEFTVSSAEDEATSSSGSITVVDSGDLSPEDGDEEIHGELGDGTNLELFWCEYYILPFNKVSIAGDIFDEILTDNRGSVFMIETTFVIKPREFLLTQLFTAECVLYVVTTVPVKYVELIPLEYFIFMSSFAFQADYKTSIILLWPKTGTFPALANCKYRIISARIFELELSYGNIILHVENIQWIFYCNFCAGRMWIRLQEVGEMSEFVKLKHLSLTGRLDPKKVRFQILTSPSSSTSQIIGCEASPWVTPRSPCPYYQTIPDLLASRLNISFEKYPKWLNITCEGLTLAIIHMGQKDNLFASLRLRFAITAQFKYCEFRDHANTESLRFWAWVTPFKSGVWITLLFLMMVSPIVIGATENGVKESATSLLRPAQFKFFFTVIAIYFRQTCGGETKLKWVMHIGMIVIVSVYETYFTSMVVVPSKVERNPSFVSLLRTGYKIPFCRLSSNRSVDISQDDYLNRFNHDFEKLGIAGWIRNAKYFHEIRNRNHPVALLTNSTLKIMVDLAVLPIYKKRALVEQERDNAAAHIKCRFAPEVFLNTHSYELAYVNVRVEVLSLLEAIREFVFLEIWNSNFDNVAIHKIKQGTRRLWRERKEYSTDNVVKEFFNVAKEFLNVRLAGDIFDKVLKDNRGSVFMLETEPLRKSVGFLRQQLLTSKCILYVVATVPVTHFDLGLLEYLTFSVSQGGGSHLRRVDVNNTGIVNENLALFRFSLRLKMPLQHPPECVARIKVFSKDILSQRAIVRKFAANGFIVDRKYVSNVVKNVGIKRREKAVRAPPPRKGYPRSA</sequence>
<gene>
    <name evidence="2" type="ORF">Fcan01_15588</name>
</gene>
<feature type="compositionally biased region" description="Polar residues" evidence="1">
    <location>
        <begin position="166"/>
        <end position="194"/>
    </location>
</feature>
<feature type="compositionally biased region" description="Basic residues" evidence="1">
    <location>
        <begin position="205"/>
        <end position="221"/>
    </location>
</feature>
<evidence type="ECO:0000313" key="2">
    <source>
        <dbReference type="EMBL" id="OXA49647.1"/>
    </source>
</evidence>
<feature type="compositionally biased region" description="Acidic residues" evidence="1">
    <location>
        <begin position="228"/>
        <end position="238"/>
    </location>
</feature>
<reference evidence="2 3" key="1">
    <citation type="submission" date="2015-12" db="EMBL/GenBank/DDBJ databases">
        <title>The genome of Folsomia candida.</title>
        <authorList>
            <person name="Faddeeva A."/>
            <person name="Derks M.F."/>
            <person name="Anvar Y."/>
            <person name="Smit S."/>
            <person name="Van Straalen N."/>
            <person name="Roelofs D."/>
        </authorList>
    </citation>
    <scope>NUCLEOTIDE SEQUENCE [LARGE SCALE GENOMIC DNA]</scope>
    <source>
        <strain evidence="2 3">VU population</strain>
        <tissue evidence="2">Whole body</tissue>
    </source>
</reference>
<evidence type="ECO:0000256" key="1">
    <source>
        <dbReference type="SAM" id="MobiDB-lite"/>
    </source>
</evidence>
<dbReference type="Proteomes" id="UP000198287">
    <property type="component" value="Unassembled WGS sequence"/>
</dbReference>
<keyword evidence="3" id="KW-1185">Reference proteome</keyword>
<comment type="caution">
    <text evidence="2">The sequence shown here is derived from an EMBL/GenBank/DDBJ whole genome shotgun (WGS) entry which is preliminary data.</text>
</comment>